<name>A0A6V7S806_PLAVN</name>
<dbReference type="PANTHER" id="PTHR18916">
    <property type="entry name" value="DYNACTIN 1-RELATED MICROTUBULE-BINDING"/>
    <property type="match status" value="1"/>
</dbReference>
<reference evidence="4 5" key="1">
    <citation type="submission" date="2020-08" db="EMBL/GenBank/DDBJ databases">
        <authorList>
            <person name="Ramaprasad A."/>
        </authorList>
    </citation>
    <scope>NUCLEOTIDE SEQUENCE [LARGE SCALE GENOMIC DNA]</scope>
</reference>
<protein>
    <submittedName>
        <fullName evidence="4">Tubulin-specific chaperone, putative</fullName>
    </submittedName>
</protein>
<dbReference type="InterPro" id="IPR000938">
    <property type="entry name" value="CAP-Gly_domain"/>
</dbReference>
<proteinExistence type="inferred from homology"/>
<accession>A0A6V7S806</accession>
<dbReference type="CDD" id="cd01789">
    <property type="entry name" value="Ubl_TBCB"/>
    <property type="match status" value="1"/>
</dbReference>
<dbReference type="Gene3D" id="2.30.30.190">
    <property type="entry name" value="CAP Gly-rich-like domain"/>
    <property type="match status" value="1"/>
</dbReference>
<comment type="similarity">
    <text evidence="2">Belongs to the TBCB family.</text>
</comment>
<dbReference type="EMBL" id="LR865372">
    <property type="protein sequence ID" value="CAD2093132.1"/>
    <property type="molecule type" value="Genomic_DNA"/>
</dbReference>
<evidence type="ECO:0000256" key="1">
    <source>
        <dbReference type="ARBA" id="ARBA00023186"/>
    </source>
</evidence>
<keyword evidence="1" id="KW-0143">Chaperone</keyword>
<dbReference type="PROSITE" id="PS50245">
    <property type="entry name" value="CAP_GLY_2"/>
    <property type="match status" value="1"/>
</dbReference>
<dbReference type="GO" id="GO:0007021">
    <property type="term" value="P:tubulin complex assembly"/>
    <property type="evidence" value="ECO:0007669"/>
    <property type="project" value="InterPro"/>
</dbReference>
<dbReference type="GO" id="GO:0043014">
    <property type="term" value="F:alpha-tubulin binding"/>
    <property type="evidence" value="ECO:0007669"/>
    <property type="project" value="InterPro"/>
</dbReference>
<evidence type="ECO:0000259" key="3">
    <source>
        <dbReference type="PROSITE" id="PS50245"/>
    </source>
</evidence>
<dbReference type="Gene3D" id="3.10.20.90">
    <property type="entry name" value="Phosphatidylinositol 3-kinase Catalytic Subunit, Chain A, domain 1"/>
    <property type="match status" value="1"/>
</dbReference>
<dbReference type="InterPro" id="IPR029071">
    <property type="entry name" value="Ubiquitin-like_domsf"/>
</dbReference>
<dbReference type="SMART" id="SM01052">
    <property type="entry name" value="CAP_GLY"/>
    <property type="match status" value="1"/>
</dbReference>
<dbReference type="Pfam" id="PF01302">
    <property type="entry name" value="CAP_GLY"/>
    <property type="match status" value="1"/>
</dbReference>
<feature type="domain" description="CAP-Gly" evidence="3">
    <location>
        <begin position="297"/>
        <end position="340"/>
    </location>
</feature>
<gene>
    <name evidence="4" type="ORF">PVLDE_1001190</name>
</gene>
<evidence type="ECO:0000313" key="5">
    <source>
        <dbReference type="Proteomes" id="UP000515308"/>
    </source>
</evidence>
<sequence>MRTKEIKNIEKEFKEFYINFIQIDSNTFCINVNANDDTKSEFININENNDNILTLVIKLHSNCFEVINKNLGEQTKFFESIEQIFNFFCPISFKKYITKNIESNSCFYFSNKMNDYIKVDLIHNLYKNKKWKEIKLNKFDTLSNIKKKIYGHTGTSEDNMNLYAYDELNIENTQIFLNNDKLTLNDYGVKDNYVIYIQEINPTFHNDIIYNMDDEKNLEKLKHLKYQINDEDYDKRQDSFRKFIQKIKQNQKNTLLKNQEENIQNSNHNLYDQELYKIGNRCRIIIGDRRGTLKFVGNLKNNDIIYVGVDLDEPLGNSDGFYQKKKLFECKGDKYGYIGNINSVEVGDFPPFDIMDFDEF</sequence>
<dbReference type="SUPFAM" id="SSF54236">
    <property type="entry name" value="Ubiquitin-like"/>
    <property type="match status" value="1"/>
</dbReference>
<dbReference type="Proteomes" id="UP000515308">
    <property type="component" value="Chromosome PVLDE_10"/>
</dbReference>
<dbReference type="AlphaFoldDB" id="A0A6V7S806"/>
<dbReference type="SUPFAM" id="SSF74924">
    <property type="entry name" value="Cap-Gly domain"/>
    <property type="match status" value="1"/>
</dbReference>
<dbReference type="GO" id="GO:0007023">
    <property type="term" value="P:post-chaperonin tubulin folding pathway"/>
    <property type="evidence" value="ECO:0007669"/>
    <property type="project" value="InterPro"/>
</dbReference>
<dbReference type="InterPro" id="IPR036859">
    <property type="entry name" value="CAP-Gly_dom_sf"/>
</dbReference>
<organism evidence="4 5">
    <name type="scientific">Plasmodium vinckei lentum</name>
    <dbReference type="NCBI Taxonomy" id="138297"/>
    <lineage>
        <taxon>Eukaryota</taxon>
        <taxon>Sar</taxon>
        <taxon>Alveolata</taxon>
        <taxon>Apicomplexa</taxon>
        <taxon>Aconoidasida</taxon>
        <taxon>Haemosporida</taxon>
        <taxon>Plasmodiidae</taxon>
        <taxon>Plasmodium</taxon>
        <taxon>Plasmodium (Vinckeia)</taxon>
    </lineage>
</organism>
<dbReference type="VEuPathDB" id="PlasmoDB:PVLDE_1001190"/>
<evidence type="ECO:0000256" key="2">
    <source>
        <dbReference type="ARBA" id="ARBA00025779"/>
    </source>
</evidence>
<dbReference type="InterPro" id="IPR045172">
    <property type="entry name" value="TBCB_Ubl"/>
</dbReference>
<evidence type="ECO:0000313" key="4">
    <source>
        <dbReference type="EMBL" id="CAD2093132.1"/>
    </source>
</evidence>
<dbReference type="Pfam" id="PF14560">
    <property type="entry name" value="Ubiquitin_2"/>
    <property type="match status" value="1"/>
</dbReference>
<dbReference type="InterPro" id="IPR000626">
    <property type="entry name" value="Ubiquitin-like_dom"/>
</dbReference>